<dbReference type="Proteomes" id="UP000435112">
    <property type="component" value="Unassembled WGS sequence"/>
</dbReference>
<sequence length="71" mass="8407">MKRLIQLLVSAPTETAYDDIISTVKVVLRTDAKVEQWFSYFDPNWTQFKERWSSIYRGNVPHMGNQTNNRN</sequence>
<protein>
    <submittedName>
        <fullName evidence="1">Uncharacterized protein</fullName>
    </submittedName>
</protein>
<dbReference type="OrthoDB" id="127122at2759"/>
<accession>A0A6A3IEK5</accession>
<reference evidence="1 2" key="1">
    <citation type="submission" date="2018-09" db="EMBL/GenBank/DDBJ databases">
        <title>Genomic investigation of the strawberry pathogen Phytophthora fragariae indicates pathogenicity is determined by transcriptional variation in three key races.</title>
        <authorList>
            <person name="Adams T.M."/>
            <person name="Armitage A.D."/>
            <person name="Sobczyk M.K."/>
            <person name="Bates H.J."/>
            <person name="Dunwell J.M."/>
            <person name="Nellist C.F."/>
            <person name="Harrison R.J."/>
        </authorList>
    </citation>
    <scope>NUCLEOTIDE SEQUENCE [LARGE SCALE GENOMIC DNA]</scope>
    <source>
        <strain evidence="1 2">SCRP324</strain>
    </source>
</reference>
<organism evidence="1 2">
    <name type="scientific">Phytophthora rubi</name>
    <dbReference type="NCBI Taxonomy" id="129364"/>
    <lineage>
        <taxon>Eukaryota</taxon>
        <taxon>Sar</taxon>
        <taxon>Stramenopiles</taxon>
        <taxon>Oomycota</taxon>
        <taxon>Peronosporomycetes</taxon>
        <taxon>Peronosporales</taxon>
        <taxon>Peronosporaceae</taxon>
        <taxon>Phytophthora</taxon>
    </lineage>
</organism>
<comment type="caution">
    <text evidence="1">The sequence shown here is derived from an EMBL/GenBank/DDBJ whole genome shotgun (WGS) entry which is preliminary data.</text>
</comment>
<proteinExistence type="predicted"/>
<dbReference type="EMBL" id="QXFU01003113">
    <property type="protein sequence ID" value="KAE8978223.1"/>
    <property type="molecule type" value="Genomic_DNA"/>
</dbReference>
<evidence type="ECO:0000313" key="1">
    <source>
        <dbReference type="EMBL" id="KAE8978223.1"/>
    </source>
</evidence>
<gene>
    <name evidence="1" type="ORF">PR002_g24777</name>
</gene>
<name>A0A6A3IEK5_9STRA</name>
<evidence type="ECO:0000313" key="2">
    <source>
        <dbReference type="Proteomes" id="UP000435112"/>
    </source>
</evidence>
<dbReference type="AlphaFoldDB" id="A0A6A3IEK5"/>